<dbReference type="EMBL" id="MU276031">
    <property type="protein sequence ID" value="KAI0043138.1"/>
    <property type="molecule type" value="Genomic_DNA"/>
</dbReference>
<name>A0ACB8RGB8_9AGAM</name>
<evidence type="ECO:0000313" key="2">
    <source>
        <dbReference type="Proteomes" id="UP000814033"/>
    </source>
</evidence>
<proteinExistence type="predicted"/>
<reference evidence="1" key="2">
    <citation type="journal article" date="2022" name="New Phytol.">
        <title>Evolutionary transition to the ectomycorrhizal habit in the genomes of a hyperdiverse lineage of mushroom-forming fungi.</title>
        <authorList>
            <person name="Looney B."/>
            <person name="Miyauchi S."/>
            <person name="Morin E."/>
            <person name="Drula E."/>
            <person name="Courty P.E."/>
            <person name="Kohler A."/>
            <person name="Kuo A."/>
            <person name="LaButti K."/>
            <person name="Pangilinan J."/>
            <person name="Lipzen A."/>
            <person name="Riley R."/>
            <person name="Andreopoulos W."/>
            <person name="He G."/>
            <person name="Johnson J."/>
            <person name="Nolan M."/>
            <person name="Tritt A."/>
            <person name="Barry K.W."/>
            <person name="Grigoriev I.V."/>
            <person name="Nagy L.G."/>
            <person name="Hibbett D."/>
            <person name="Henrissat B."/>
            <person name="Matheny P.B."/>
            <person name="Labbe J."/>
            <person name="Martin F.M."/>
        </authorList>
    </citation>
    <scope>NUCLEOTIDE SEQUENCE</scope>
    <source>
        <strain evidence="1">FP105234-sp</strain>
    </source>
</reference>
<gene>
    <name evidence="1" type="ORF">FA95DRAFT_1563622</name>
</gene>
<reference evidence="1" key="1">
    <citation type="submission" date="2021-02" db="EMBL/GenBank/DDBJ databases">
        <authorList>
            <consortium name="DOE Joint Genome Institute"/>
            <person name="Ahrendt S."/>
            <person name="Looney B.P."/>
            <person name="Miyauchi S."/>
            <person name="Morin E."/>
            <person name="Drula E."/>
            <person name="Courty P.E."/>
            <person name="Chicoki N."/>
            <person name="Fauchery L."/>
            <person name="Kohler A."/>
            <person name="Kuo A."/>
            <person name="Labutti K."/>
            <person name="Pangilinan J."/>
            <person name="Lipzen A."/>
            <person name="Riley R."/>
            <person name="Andreopoulos W."/>
            <person name="He G."/>
            <person name="Johnson J."/>
            <person name="Barry K.W."/>
            <person name="Grigoriev I.V."/>
            <person name="Nagy L."/>
            <person name="Hibbett D."/>
            <person name="Henrissat B."/>
            <person name="Matheny P.B."/>
            <person name="Labbe J."/>
            <person name="Martin F."/>
        </authorList>
    </citation>
    <scope>NUCLEOTIDE SEQUENCE</scope>
    <source>
        <strain evidence="1">FP105234-sp</strain>
    </source>
</reference>
<organism evidence="1 2">
    <name type="scientific">Auriscalpium vulgare</name>
    <dbReference type="NCBI Taxonomy" id="40419"/>
    <lineage>
        <taxon>Eukaryota</taxon>
        <taxon>Fungi</taxon>
        <taxon>Dikarya</taxon>
        <taxon>Basidiomycota</taxon>
        <taxon>Agaricomycotina</taxon>
        <taxon>Agaricomycetes</taxon>
        <taxon>Russulales</taxon>
        <taxon>Auriscalpiaceae</taxon>
        <taxon>Auriscalpium</taxon>
    </lineage>
</organism>
<keyword evidence="2" id="KW-1185">Reference proteome</keyword>
<accession>A0ACB8RGB8</accession>
<protein>
    <submittedName>
        <fullName evidence="1">Uncharacterized protein</fullName>
    </submittedName>
</protein>
<dbReference type="Proteomes" id="UP000814033">
    <property type="component" value="Unassembled WGS sequence"/>
</dbReference>
<evidence type="ECO:0000313" key="1">
    <source>
        <dbReference type="EMBL" id="KAI0043138.1"/>
    </source>
</evidence>
<sequence>MLTLQDITYVPPPHPEWLQTWYRNEPEEVGREHAKRRAYSSFGNVWATRVEVPGKSRKYRARRKVTKSQKT</sequence>
<comment type="caution">
    <text evidence="1">The sequence shown here is derived from an EMBL/GenBank/DDBJ whole genome shotgun (WGS) entry which is preliminary data.</text>
</comment>